<dbReference type="InterPro" id="IPR012827">
    <property type="entry name" value="Hemerythrin_metal-bd"/>
</dbReference>
<keyword evidence="2" id="KW-0813">Transport</keyword>
<dbReference type="Pfam" id="PF01814">
    <property type="entry name" value="Hemerythrin"/>
    <property type="match status" value="1"/>
</dbReference>
<sequence>MIISNRVKSVSFIIISVLILLAVILSFLTNPVHPTPWLLIAALCMMPLIKQRHIKQIKWSKEYSIGIEYIDQDHKKLLHLLNQFSIAYVYAQCEEFEREALEELVSYTKYHFKREEKLMEDYGYPDLPEHQEEHQAMIDKVEEYVDIYNVEGHDSLKQVTNLLTFWLINHIQESDTKYRDYLIELGADEFDV</sequence>
<keyword evidence="4" id="KW-0408">Iron</keyword>
<dbReference type="CDD" id="cd12107">
    <property type="entry name" value="Hemerythrin"/>
    <property type="match status" value="1"/>
</dbReference>
<dbReference type="InterPro" id="IPR016131">
    <property type="entry name" value="Haemerythrin_Fe_BS"/>
</dbReference>
<name>A0A099KXP1_COLPS</name>
<dbReference type="PATRIC" id="fig|28229.4.peg.258"/>
<organism evidence="7 8">
    <name type="scientific">Colwellia psychrerythraea</name>
    <name type="common">Vibrio psychroerythus</name>
    <dbReference type="NCBI Taxonomy" id="28229"/>
    <lineage>
        <taxon>Bacteria</taxon>
        <taxon>Pseudomonadati</taxon>
        <taxon>Pseudomonadota</taxon>
        <taxon>Gammaproteobacteria</taxon>
        <taxon>Alteromonadales</taxon>
        <taxon>Colwelliaceae</taxon>
        <taxon>Colwellia</taxon>
    </lineage>
</organism>
<evidence type="ECO:0000256" key="2">
    <source>
        <dbReference type="ARBA" id="ARBA00022621"/>
    </source>
</evidence>
<evidence type="ECO:0000256" key="1">
    <source>
        <dbReference type="ARBA" id="ARBA00010587"/>
    </source>
</evidence>
<dbReference type="GO" id="GO:0005344">
    <property type="term" value="F:oxygen carrier activity"/>
    <property type="evidence" value="ECO:0007669"/>
    <property type="project" value="UniProtKB-KW"/>
</dbReference>
<dbReference type="NCBIfam" id="NF033749">
    <property type="entry name" value="bact_hemeryth"/>
    <property type="match status" value="1"/>
</dbReference>
<protein>
    <submittedName>
        <fullName evidence="7">Hemerythrin-like metal-binding protein</fullName>
    </submittedName>
</protein>
<gene>
    <name evidence="7" type="ORF">ND2E_1266</name>
</gene>
<dbReference type="InterPro" id="IPR035938">
    <property type="entry name" value="Hemerythrin-like_sf"/>
</dbReference>
<dbReference type="NCBIfam" id="TIGR02481">
    <property type="entry name" value="hemeryth_dom"/>
    <property type="match status" value="1"/>
</dbReference>
<dbReference type="RefSeq" id="WP_033092039.1">
    <property type="nucleotide sequence ID" value="NZ_JQED01000003.1"/>
</dbReference>
<evidence type="ECO:0000313" key="7">
    <source>
        <dbReference type="EMBL" id="KGJ95484.1"/>
    </source>
</evidence>
<evidence type="ECO:0000256" key="5">
    <source>
        <dbReference type="SAM" id="Phobius"/>
    </source>
</evidence>
<dbReference type="PANTHER" id="PTHR37164">
    <property type="entry name" value="BACTERIOHEMERYTHRIN"/>
    <property type="match status" value="1"/>
</dbReference>
<feature type="domain" description="Hemerythrin-like" evidence="6">
    <location>
        <begin position="66"/>
        <end position="178"/>
    </location>
</feature>
<reference evidence="7 8" key="1">
    <citation type="submission" date="2014-08" db="EMBL/GenBank/DDBJ databases">
        <title>Genomic and Phenotypic Diversity of Colwellia psychrerythraea strains from Disparate Marine Basins.</title>
        <authorList>
            <person name="Techtmann S.M."/>
            <person name="Stelling S.C."/>
            <person name="Utturkar S.M."/>
            <person name="Alshibli N."/>
            <person name="Harris A."/>
            <person name="Brown S.D."/>
            <person name="Hazen T.C."/>
        </authorList>
    </citation>
    <scope>NUCLEOTIDE SEQUENCE [LARGE SCALE GENOMIC DNA]</scope>
    <source>
        <strain evidence="7 8">ND2E</strain>
    </source>
</reference>
<dbReference type="EMBL" id="JQED01000003">
    <property type="protein sequence ID" value="KGJ95484.1"/>
    <property type="molecule type" value="Genomic_DNA"/>
</dbReference>
<dbReference type="OrthoDB" id="9813903at2"/>
<keyword evidence="5" id="KW-1133">Transmembrane helix</keyword>
<feature type="transmembrane region" description="Helical" evidence="5">
    <location>
        <begin position="12"/>
        <end position="28"/>
    </location>
</feature>
<keyword evidence="5" id="KW-0472">Membrane</keyword>
<evidence type="ECO:0000256" key="3">
    <source>
        <dbReference type="ARBA" id="ARBA00022723"/>
    </source>
</evidence>
<evidence type="ECO:0000313" key="8">
    <source>
        <dbReference type="Proteomes" id="UP000029843"/>
    </source>
</evidence>
<dbReference type="PROSITE" id="PS00550">
    <property type="entry name" value="HEMERYTHRINS"/>
    <property type="match status" value="1"/>
</dbReference>
<dbReference type="SUPFAM" id="SSF47188">
    <property type="entry name" value="Hemerythrin-like"/>
    <property type="match status" value="1"/>
</dbReference>
<keyword evidence="3" id="KW-0479">Metal-binding</keyword>
<proteinExistence type="inferred from homology"/>
<accession>A0A099KXP1</accession>
<comment type="caution">
    <text evidence="7">The sequence shown here is derived from an EMBL/GenBank/DDBJ whole genome shotgun (WGS) entry which is preliminary data.</text>
</comment>
<comment type="similarity">
    <text evidence="1">Belongs to the hemerythrin family.</text>
</comment>
<dbReference type="GO" id="GO:0046872">
    <property type="term" value="F:metal ion binding"/>
    <property type="evidence" value="ECO:0007669"/>
    <property type="project" value="UniProtKB-KW"/>
</dbReference>
<dbReference type="AlphaFoldDB" id="A0A099KXP1"/>
<dbReference type="InterPro" id="IPR050669">
    <property type="entry name" value="Hemerythrin"/>
</dbReference>
<keyword evidence="2" id="KW-0561">Oxygen transport</keyword>
<evidence type="ECO:0000259" key="6">
    <source>
        <dbReference type="Pfam" id="PF01814"/>
    </source>
</evidence>
<dbReference type="Proteomes" id="UP000029843">
    <property type="component" value="Unassembled WGS sequence"/>
</dbReference>
<dbReference type="PANTHER" id="PTHR37164:SF1">
    <property type="entry name" value="BACTERIOHEMERYTHRIN"/>
    <property type="match status" value="1"/>
</dbReference>
<dbReference type="Gene3D" id="1.20.120.50">
    <property type="entry name" value="Hemerythrin-like"/>
    <property type="match status" value="1"/>
</dbReference>
<dbReference type="InterPro" id="IPR012312">
    <property type="entry name" value="Hemerythrin-like"/>
</dbReference>
<evidence type="ECO:0000256" key="4">
    <source>
        <dbReference type="ARBA" id="ARBA00023004"/>
    </source>
</evidence>
<keyword evidence="5" id="KW-0812">Transmembrane</keyword>